<organism evidence="1 2">
    <name type="scientific">Burkholderia paludis</name>
    <dbReference type="NCBI Taxonomy" id="1506587"/>
    <lineage>
        <taxon>Bacteria</taxon>
        <taxon>Pseudomonadati</taxon>
        <taxon>Pseudomonadota</taxon>
        <taxon>Betaproteobacteria</taxon>
        <taxon>Burkholderiales</taxon>
        <taxon>Burkholderiaceae</taxon>
        <taxon>Burkholderia</taxon>
        <taxon>Burkholderia cepacia complex</taxon>
    </lineage>
</organism>
<dbReference type="EMBL" id="CABVQD010000032">
    <property type="protein sequence ID" value="VWC29478.1"/>
    <property type="molecule type" value="Genomic_DNA"/>
</dbReference>
<dbReference type="Proteomes" id="UP000494330">
    <property type="component" value="Unassembled WGS sequence"/>
</dbReference>
<dbReference type="PANTHER" id="PTHR35370">
    <property type="entry name" value="CYTOPLASMIC PROTEIN-RELATED-RELATED"/>
    <property type="match status" value="1"/>
</dbReference>
<dbReference type="AlphaFoldDB" id="A0A6J5EMN6"/>
<reference evidence="1 2" key="1">
    <citation type="submission" date="2019-09" db="EMBL/GenBank/DDBJ databases">
        <authorList>
            <person name="Depoorter E."/>
        </authorList>
    </citation>
    <scope>NUCLEOTIDE SEQUENCE [LARGE SCALE GENOMIC DNA]</scope>
    <source>
        <strain evidence="1">LMG 30113</strain>
    </source>
</reference>
<protein>
    <submittedName>
        <fullName evidence="1">Type VI secretion protein</fullName>
    </submittedName>
</protein>
<name>A0A6J5EMN6_9BURK</name>
<evidence type="ECO:0000313" key="2">
    <source>
        <dbReference type="Proteomes" id="UP000494330"/>
    </source>
</evidence>
<evidence type="ECO:0000313" key="1">
    <source>
        <dbReference type="EMBL" id="VWC29478.1"/>
    </source>
</evidence>
<gene>
    <name evidence="1" type="ORF">BPA30113_06200</name>
</gene>
<keyword evidence="2" id="KW-1185">Reference proteome</keyword>
<accession>A0A6J5EMN6</accession>
<sequence>MPAEQEVTTSTTGRISDFAVKPYSDFGHSSPSAPSAVYWKVSRTPYAENHETRRQHLLSLIDIHGESVCPDRPQIDVDVSATNGDLPSRLPIGAPDSDLLHEGSALACPIALLTRPTLPNSLPRGQNNLWRVLAAMTAQPFNLTQSGLHALKEFLGLHLPSTTAIARRNIDTISRLEHKPAVRWMAIDGHFPSFVRGIEIFLFLNEDTLRDVALSAFAPVLDRLFAPYAPANGFIQLIVRSTQTGEDLFRAPPRPGTRALI</sequence>
<dbReference type="InterPro" id="IPR010272">
    <property type="entry name" value="T6SS_TssF"/>
</dbReference>
<dbReference type="Pfam" id="PF05947">
    <property type="entry name" value="T6SS_TssF"/>
    <property type="match status" value="1"/>
</dbReference>
<dbReference type="PANTHER" id="PTHR35370:SF1">
    <property type="entry name" value="TYPE VI SECRETION SYSTEM COMPONENT TSSF1"/>
    <property type="match status" value="1"/>
</dbReference>
<proteinExistence type="predicted"/>